<organism evidence="2 3">
    <name type="scientific">Paraburkholderia acidisoli</name>
    <dbReference type="NCBI Taxonomy" id="2571748"/>
    <lineage>
        <taxon>Bacteria</taxon>
        <taxon>Pseudomonadati</taxon>
        <taxon>Pseudomonadota</taxon>
        <taxon>Betaproteobacteria</taxon>
        <taxon>Burkholderiales</taxon>
        <taxon>Burkholderiaceae</taxon>
        <taxon>Paraburkholderia</taxon>
    </lineage>
</organism>
<dbReference type="KEGG" id="pacs:FAZ98_15765"/>
<evidence type="ECO:0000313" key="3">
    <source>
        <dbReference type="Proteomes" id="UP000433577"/>
    </source>
</evidence>
<sequence>MANAHGVVVVMFDVAHLMTMRRGLSGERREQHGETSDSKKTDESFGNGVHSIGLVRDDSGMQ</sequence>
<evidence type="ECO:0000256" key="1">
    <source>
        <dbReference type="SAM" id="MobiDB-lite"/>
    </source>
</evidence>
<reference evidence="2 3" key="1">
    <citation type="submission" date="2019-12" db="EMBL/GenBank/DDBJ databases">
        <title>Paraburkholderia acidiphila 7Q-K02 sp. nov and Paraburkholderia acidisoli DHF22 sp. nov., two strains isolated from forest soil.</title>
        <authorList>
            <person name="Gao Z."/>
            <person name="Qiu L."/>
        </authorList>
    </citation>
    <scope>NUCLEOTIDE SEQUENCE [LARGE SCALE GENOMIC DNA]</scope>
    <source>
        <strain evidence="2 3">DHF22</strain>
    </source>
</reference>
<feature type="compositionally biased region" description="Basic and acidic residues" evidence="1">
    <location>
        <begin position="24"/>
        <end position="43"/>
    </location>
</feature>
<gene>
    <name evidence="2" type="ORF">FAZ98_15765</name>
</gene>
<dbReference type="AlphaFoldDB" id="A0A7Z2JHG8"/>
<proteinExistence type="predicted"/>
<dbReference type="RefSeq" id="WP_158952253.1">
    <property type="nucleotide sequence ID" value="NZ_CP046914.1"/>
</dbReference>
<name>A0A7Z2JHG8_9BURK</name>
<dbReference type="EMBL" id="CP046914">
    <property type="protein sequence ID" value="QGZ63260.1"/>
    <property type="molecule type" value="Genomic_DNA"/>
</dbReference>
<dbReference type="Proteomes" id="UP000433577">
    <property type="component" value="Chromosome 2"/>
</dbReference>
<feature type="region of interest" description="Disordered" evidence="1">
    <location>
        <begin position="21"/>
        <end position="62"/>
    </location>
</feature>
<evidence type="ECO:0000313" key="2">
    <source>
        <dbReference type="EMBL" id="QGZ63260.1"/>
    </source>
</evidence>
<accession>A0A7Z2JHG8</accession>
<keyword evidence="3" id="KW-1185">Reference proteome</keyword>
<protein>
    <submittedName>
        <fullName evidence="2">Uncharacterized protein</fullName>
    </submittedName>
</protein>